<sequence>MAMDYLKERNGRPGLRSIHHSAAALRPSSGLASDLARWFPVNDGRLEQSDNFSMGCPLTMRTSVLGGACMNQQAFQARKDDCEIRLAPVHVQEIINKFKILDV</sequence>
<comment type="caution">
    <text evidence="1">The sequence shown here is derived from an EMBL/GenBank/DDBJ whole genome shotgun (WGS) entry which is preliminary data.</text>
</comment>
<reference evidence="1 2" key="1">
    <citation type="submission" date="2015-01" db="EMBL/GenBank/DDBJ databases">
        <title>Lifestyle Evolution in Cyanobacterial Symbionts of Sponges.</title>
        <authorList>
            <person name="Burgsdorf I."/>
            <person name="Slaby B.M."/>
            <person name="Handley K.M."/>
            <person name="Haber M."/>
            <person name="Blom J."/>
            <person name="Marshall C.W."/>
            <person name="Gilbert J.A."/>
            <person name="Hentschel U."/>
            <person name="Steindler L."/>
        </authorList>
    </citation>
    <scope>NUCLEOTIDE SEQUENCE [LARGE SCALE GENOMIC DNA]</scope>
    <source>
        <strain evidence="1">142</strain>
    </source>
</reference>
<organism evidence="1 2">
    <name type="scientific">Candidatus Synechococcus spongiarum 142</name>
    <dbReference type="NCBI Taxonomy" id="1608213"/>
    <lineage>
        <taxon>Bacteria</taxon>
        <taxon>Bacillati</taxon>
        <taxon>Cyanobacteriota</taxon>
        <taxon>Cyanophyceae</taxon>
        <taxon>Synechococcales</taxon>
        <taxon>Synechococcaceae</taxon>
        <taxon>Synechococcus</taxon>
    </lineage>
</organism>
<dbReference type="AlphaFoldDB" id="A0A6N3X321"/>
<accession>A0A6N3X321</accession>
<dbReference type="Proteomes" id="UP000035054">
    <property type="component" value="Unassembled WGS sequence"/>
</dbReference>
<evidence type="ECO:0000313" key="2">
    <source>
        <dbReference type="Proteomes" id="UP000035054"/>
    </source>
</evidence>
<gene>
    <name evidence="1" type="ORF">TH68_09085</name>
</gene>
<evidence type="ECO:0000313" key="1">
    <source>
        <dbReference type="EMBL" id="KKZ11259.1"/>
    </source>
</evidence>
<dbReference type="EMBL" id="JXUO01000286">
    <property type="protein sequence ID" value="KKZ11259.1"/>
    <property type="molecule type" value="Genomic_DNA"/>
</dbReference>
<proteinExistence type="predicted"/>
<name>A0A6N3X321_9SYNE</name>
<protein>
    <submittedName>
        <fullName evidence="1">Uncharacterized protein</fullName>
    </submittedName>
</protein>